<evidence type="ECO:0000313" key="16">
    <source>
        <dbReference type="Proteomes" id="UP000473014"/>
    </source>
</evidence>
<feature type="domain" description="GH15-like" evidence="13">
    <location>
        <begin position="218"/>
        <end position="586"/>
    </location>
</feature>
<sequence length="622" mass="69239">MPLRLEDYALIGDMRTAALVGHDGSMDWLCLPRFDSGACFAALLGRPEHGRWLVAPSDRARPLARRYRGDSLVLETEFASAEGRVRVVDFMPVDGSHPTVVRLVEGLSGRVRMTSRLSLRFDYGLTPPWLRAEGRRLRAFAGPDVVTFDSDVDFTVGHGDCVADFAVGAGDRFCFRLVRGGPRDPDPAPLDPARTVDTASATERWWREWAARCRYTGEYRDAVVRSLITLKALSYAPSGGIVAAPTTSLPERLGGVRNWDYRYCWLRDATFTLLTLLGAGYEQEAIAWREWLLRALAGDPRRMHIMYGVEGERLLPEVEVDWLPGYEHSRPVRIGNAAAGQLQLDVHGELMDALHQARAHGIPPDPDAWRVQRALMDFLESHWRDPDNGIWEVRGPRRDFTHSKVMAWVAADRAVKAVERFGLDGPADRWRRLRQEIHREVCAYGYDADRGTFTQYYGSAGLDASLLLIPTVGFLPADDPRVTGTVAAVERELLRDGFVQRYTMTRGSEAVDGLPSGEGAFLPCTFWLADAYVLQGRVREGRELFERLLDLRNDLGLLSEEYDTTHQRLIGNFPQALSHIPLVDTAQNLTAGRGPAQRRSATDDRSGPPPGAPGSGPDGALQ</sequence>
<organism evidence="15 16">
    <name type="scientific">Streptomyces taklimakanensis</name>
    <dbReference type="NCBI Taxonomy" id="2569853"/>
    <lineage>
        <taxon>Bacteria</taxon>
        <taxon>Bacillati</taxon>
        <taxon>Actinomycetota</taxon>
        <taxon>Actinomycetes</taxon>
        <taxon>Kitasatosporales</taxon>
        <taxon>Streptomycetaceae</taxon>
        <taxon>Streptomyces</taxon>
    </lineage>
</organism>
<proteinExistence type="inferred from homology"/>
<evidence type="ECO:0000256" key="2">
    <source>
        <dbReference type="ARBA" id="ARBA00006188"/>
    </source>
</evidence>
<reference evidence="15 16" key="1">
    <citation type="submission" date="2019-11" db="EMBL/GenBank/DDBJ databases">
        <authorList>
            <person name="Yuan L."/>
        </authorList>
    </citation>
    <scope>NUCLEOTIDE SEQUENCE [LARGE SCALE GENOMIC DNA]</scope>
    <source>
        <strain evidence="15 16">TRM43335</strain>
    </source>
</reference>
<dbReference type="GO" id="GO:0005993">
    <property type="term" value="P:trehalose catabolic process"/>
    <property type="evidence" value="ECO:0007669"/>
    <property type="project" value="UniProtKB-ARBA"/>
</dbReference>
<evidence type="ECO:0000256" key="5">
    <source>
        <dbReference type="ARBA" id="ARBA00022801"/>
    </source>
</evidence>
<dbReference type="EMBL" id="WIXO01000001">
    <property type="protein sequence ID" value="MTE18050.1"/>
    <property type="molecule type" value="Genomic_DNA"/>
</dbReference>
<dbReference type="InterPro" id="IPR012341">
    <property type="entry name" value="6hp_glycosidase-like_sf"/>
</dbReference>
<dbReference type="AlphaFoldDB" id="A0A6G2B717"/>
<keyword evidence="6" id="KW-0119">Carbohydrate metabolism</keyword>
<comment type="pathway">
    <text evidence="11">Glycan degradation; trehalose degradation; D-glucose from alpha,alpha-trehalose: step 1/1.</text>
</comment>
<dbReference type="PANTHER" id="PTHR31616:SF0">
    <property type="entry name" value="GLUCAN 1,4-ALPHA-GLUCOSIDASE"/>
    <property type="match status" value="1"/>
</dbReference>
<evidence type="ECO:0000259" key="14">
    <source>
        <dbReference type="Pfam" id="PF19291"/>
    </source>
</evidence>
<dbReference type="InterPro" id="IPR011613">
    <property type="entry name" value="GH15-like"/>
</dbReference>
<evidence type="ECO:0000256" key="11">
    <source>
        <dbReference type="ARBA" id="ARBA00060615"/>
    </source>
</evidence>
<comment type="similarity">
    <text evidence="2">Belongs to the glycosyl hydrolase 15 family.</text>
</comment>
<dbReference type="Gene3D" id="1.50.10.10">
    <property type="match status" value="1"/>
</dbReference>
<dbReference type="EC" id="3.2.1.28" evidence="3"/>
<evidence type="ECO:0000256" key="9">
    <source>
        <dbReference type="ARBA" id="ARBA00031637"/>
    </source>
</evidence>
<comment type="cofactor">
    <cofactor evidence="10">
        <name>phosphate</name>
        <dbReference type="ChEBI" id="CHEBI:43474"/>
    </cofactor>
</comment>
<dbReference type="FunFam" id="1.50.10.10:FF:000005">
    <property type="entry name" value="Glycosyl hydrolase, glucoamylase"/>
    <property type="match status" value="1"/>
</dbReference>
<evidence type="ECO:0000256" key="12">
    <source>
        <dbReference type="SAM" id="MobiDB-lite"/>
    </source>
</evidence>
<evidence type="ECO:0000256" key="8">
    <source>
        <dbReference type="ARBA" id="ARBA00030473"/>
    </source>
</evidence>
<dbReference type="SUPFAM" id="SSF48208">
    <property type="entry name" value="Six-hairpin glycosidases"/>
    <property type="match status" value="1"/>
</dbReference>
<keyword evidence="16" id="KW-1185">Reference proteome</keyword>
<dbReference type="InterPro" id="IPR045582">
    <property type="entry name" value="Trehalase-like_N"/>
</dbReference>
<dbReference type="Pfam" id="PF19291">
    <property type="entry name" value="TREH_N"/>
    <property type="match status" value="1"/>
</dbReference>
<evidence type="ECO:0000256" key="1">
    <source>
        <dbReference type="ARBA" id="ARBA00001576"/>
    </source>
</evidence>
<evidence type="ECO:0000313" key="15">
    <source>
        <dbReference type="EMBL" id="MTE18050.1"/>
    </source>
</evidence>
<feature type="region of interest" description="Disordered" evidence="12">
    <location>
        <begin position="589"/>
        <end position="622"/>
    </location>
</feature>
<dbReference type="Pfam" id="PF00723">
    <property type="entry name" value="Glyco_hydro_15"/>
    <property type="match status" value="1"/>
</dbReference>
<evidence type="ECO:0000256" key="6">
    <source>
        <dbReference type="ARBA" id="ARBA00023277"/>
    </source>
</evidence>
<evidence type="ECO:0000259" key="13">
    <source>
        <dbReference type="Pfam" id="PF00723"/>
    </source>
</evidence>
<dbReference type="GO" id="GO:0004555">
    <property type="term" value="F:alpha,alpha-trehalase activity"/>
    <property type="evidence" value="ECO:0007669"/>
    <property type="project" value="UniProtKB-EC"/>
</dbReference>
<evidence type="ECO:0000256" key="4">
    <source>
        <dbReference type="ARBA" id="ARBA00019905"/>
    </source>
</evidence>
<name>A0A6G2B717_9ACTN</name>
<accession>A0A6G2B717</accession>
<feature type="compositionally biased region" description="Gly residues" evidence="12">
    <location>
        <begin position="613"/>
        <end position="622"/>
    </location>
</feature>
<gene>
    <name evidence="15" type="ORF">F0L17_02670</name>
</gene>
<evidence type="ECO:0000256" key="10">
    <source>
        <dbReference type="ARBA" id="ARBA00053030"/>
    </source>
</evidence>
<comment type="caution">
    <text evidence="15">The sequence shown here is derived from an EMBL/GenBank/DDBJ whole genome shotgun (WGS) entry which is preliminary data.</text>
</comment>
<protein>
    <recommendedName>
        <fullName evidence="4">Trehalase</fullName>
        <ecNumber evidence="3">3.2.1.28</ecNumber>
    </recommendedName>
    <alternativeName>
        <fullName evidence="8">Alpha,alpha-trehalase</fullName>
    </alternativeName>
    <alternativeName>
        <fullName evidence="9">Alpha,alpha-trehalose glucohydrolase</fullName>
    </alternativeName>
</protein>
<dbReference type="PANTHER" id="PTHR31616">
    <property type="entry name" value="TREHALASE"/>
    <property type="match status" value="1"/>
</dbReference>
<dbReference type="InterPro" id="IPR008928">
    <property type="entry name" value="6-hairpin_glycosidase_sf"/>
</dbReference>
<feature type="domain" description="Trehalase-like N-terminal" evidence="14">
    <location>
        <begin position="4"/>
        <end position="156"/>
    </location>
</feature>
<keyword evidence="7" id="KW-0326">Glycosidase</keyword>
<evidence type="ECO:0000256" key="3">
    <source>
        <dbReference type="ARBA" id="ARBA00012757"/>
    </source>
</evidence>
<comment type="catalytic activity">
    <reaction evidence="1">
        <text>alpha,alpha-trehalose + H2O = alpha-D-glucose + beta-D-glucose</text>
        <dbReference type="Rhea" id="RHEA:32675"/>
        <dbReference type="ChEBI" id="CHEBI:15377"/>
        <dbReference type="ChEBI" id="CHEBI:15903"/>
        <dbReference type="ChEBI" id="CHEBI:16551"/>
        <dbReference type="ChEBI" id="CHEBI:17925"/>
        <dbReference type="EC" id="3.2.1.28"/>
    </reaction>
</comment>
<keyword evidence="5 15" id="KW-0378">Hydrolase</keyword>
<evidence type="ECO:0000256" key="7">
    <source>
        <dbReference type="ARBA" id="ARBA00023295"/>
    </source>
</evidence>
<dbReference type="RefSeq" id="WP_162465696.1">
    <property type="nucleotide sequence ID" value="NZ_WIXO01000001.1"/>
</dbReference>
<dbReference type="Proteomes" id="UP000473014">
    <property type="component" value="Unassembled WGS sequence"/>
</dbReference>